<dbReference type="Proteomes" id="UP001162640">
    <property type="component" value="Unassembled WGS sequence"/>
</dbReference>
<keyword evidence="4 6" id="KW-0472">Membrane</keyword>
<reference evidence="9" key="1">
    <citation type="journal article" date="2023" name="Commun. Biol.">
        <title>Genome analysis of Parmales, the sister group of diatoms, reveals the evolutionary specialization of diatoms from phago-mixotrophs to photoautotrophs.</title>
        <authorList>
            <person name="Ban H."/>
            <person name="Sato S."/>
            <person name="Yoshikawa S."/>
            <person name="Yamada K."/>
            <person name="Nakamura Y."/>
            <person name="Ichinomiya M."/>
            <person name="Sato N."/>
            <person name="Blanc-Mathieu R."/>
            <person name="Endo H."/>
            <person name="Kuwata A."/>
            <person name="Ogata H."/>
        </authorList>
    </citation>
    <scope>NUCLEOTIDE SEQUENCE [LARGE SCALE GENOMIC DNA]</scope>
</reference>
<feature type="transmembrane region" description="Helical" evidence="6">
    <location>
        <begin position="33"/>
        <end position="53"/>
    </location>
</feature>
<evidence type="ECO:0000313" key="8">
    <source>
        <dbReference type="EMBL" id="GMH63959.1"/>
    </source>
</evidence>
<keyword evidence="3 6" id="KW-1133">Transmembrane helix</keyword>
<name>A0A9W7A117_9STRA</name>
<protein>
    <recommendedName>
        <fullName evidence="7">Amino acid transporter transmembrane domain-containing protein</fullName>
    </recommendedName>
</protein>
<proteinExistence type="predicted"/>
<dbReference type="EMBL" id="BLQM01000103">
    <property type="protein sequence ID" value="GMH63959.1"/>
    <property type="molecule type" value="Genomic_DNA"/>
</dbReference>
<evidence type="ECO:0000256" key="1">
    <source>
        <dbReference type="ARBA" id="ARBA00004370"/>
    </source>
</evidence>
<evidence type="ECO:0000256" key="6">
    <source>
        <dbReference type="SAM" id="Phobius"/>
    </source>
</evidence>
<sequence>MSSSSSHPGFTPFTSMCFTVNYVMGTGFLTLPWAFQSSGIGLAILTLTFVGYVSNISKDYVLEAMARAEMLKEKKEGEESLMLPPADDAEKSEHTLPLVKQRKVRSSSSPSSLNSSLLFNPLTPHSVRNN</sequence>
<comment type="subcellular location">
    <subcellularLocation>
        <location evidence="1">Membrane</location>
    </subcellularLocation>
</comment>
<gene>
    <name evidence="8" type="ORF">TL16_g03851</name>
</gene>
<evidence type="ECO:0000256" key="3">
    <source>
        <dbReference type="ARBA" id="ARBA00022989"/>
    </source>
</evidence>
<dbReference type="GO" id="GO:0016020">
    <property type="term" value="C:membrane"/>
    <property type="evidence" value="ECO:0007669"/>
    <property type="project" value="UniProtKB-SubCell"/>
</dbReference>
<keyword evidence="2 6" id="KW-0812">Transmembrane</keyword>
<evidence type="ECO:0000256" key="5">
    <source>
        <dbReference type="SAM" id="MobiDB-lite"/>
    </source>
</evidence>
<dbReference type="AlphaFoldDB" id="A0A9W7A117"/>
<dbReference type="Pfam" id="PF01490">
    <property type="entry name" value="Aa_trans"/>
    <property type="match status" value="1"/>
</dbReference>
<feature type="domain" description="Amino acid transporter transmembrane" evidence="7">
    <location>
        <begin position="12"/>
        <end position="57"/>
    </location>
</feature>
<dbReference type="PANTHER" id="PTHR16189">
    <property type="entry name" value="TRANSMEMBRANE PROTEIN 104-RELATED"/>
    <property type="match status" value="1"/>
</dbReference>
<organism evidence="8 9">
    <name type="scientific">Triparma laevis f. inornata</name>
    <dbReference type="NCBI Taxonomy" id="1714386"/>
    <lineage>
        <taxon>Eukaryota</taxon>
        <taxon>Sar</taxon>
        <taxon>Stramenopiles</taxon>
        <taxon>Ochrophyta</taxon>
        <taxon>Bolidophyceae</taxon>
        <taxon>Parmales</taxon>
        <taxon>Triparmaceae</taxon>
        <taxon>Triparma</taxon>
    </lineage>
</organism>
<feature type="region of interest" description="Disordered" evidence="5">
    <location>
        <begin position="74"/>
        <end position="117"/>
    </location>
</feature>
<comment type="caution">
    <text evidence="8">The sequence shown here is derived from an EMBL/GenBank/DDBJ whole genome shotgun (WGS) entry which is preliminary data.</text>
</comment>
<evidence type="ECO:0000259" key="7">
    <source>
        <dbReference type="Pfam" id="PF01490"/>
    </source>
</evidence>
<feature type="compositionally biased region" description="Low complexity" evidence="5">
    <location>
        <begin position="106"/>
        <end position="117"/>
    </location>
</feature>
<dbReference type="InterPro" id="IPR013057">
    <property type="entry name" value="AA_transpt_TM"/>
</dbReference>
<evidence type="ECO:0000313" key="9">
    <source>
        <dbReference type="Proteomes" id="UP001162640"/>
    </source>
</evidence>
<evidence type="ECO:0000256" key="4">
    <source>
        <dbReference type="ARBA" id="ARBA00023136"/>
    </source>
</evidence>
<evidence type="ECO:0000256" key="2">
    <source>
        <dbReference type="ARBA" id="ARBA00022692"/>
    </source>
</evidence>
<accession>A0A9W7A117</accession>